<dbReference type="AlphaFoldDB" id="A0A2P6QEC4"/>
<accession>A0A2P6QEC4</accession>
<reference evidence="1 2" key="1">
    <citation type="journal article" date="2018" name="Nat. Genet.">
        <title>The Rosa genome provides new insights in the design of modern roses.</title>
        <authorList>
            <person name="Bendahmane M."/>
        </authorList>
    </citation>
    <scope>NUCLEOTIDE SEQUENCE [LARGE SCALE GENOMIC DNA]</scope>
    <source>
        <strain evidence="2">cv. Old Blush</strain>
    </source>
</reference>
<comment type="caution">
    <text evidence="1">The sequence shown here is derived from an EMBL/GenBank/DDBJ whole genome shotgun (WGS) entry which is preliminary data.</text>
</comment>
<organism evidence="1 2">
    <name type="scientific">Rosa chinensis</name>
    <name type="common">China rose</name>
    <dbReference type="NCBI Taxonomy" id="74649"/>
    <lineage>
        <taxon>Eukaryota</taxon>
        <taxon>Viridiplantae</taxon>
        <taxon>Streptophyta</taxon>
        <taxon>Embryophyta</taxon>
        <taxon>Tracheophyta</taxon>
        <taxon>Spermatophyta</taxon>
        <taxon>Magnoliopsida</taxon>
        <taxon>eudicotyledons</taxon>
        <taxon>Gunneridae</taxon>
        <taxon>Pentapetalae</taxon>
        <taxon>rosids</taxon>
        <taxon>fabids</taxon>
        <taxon>Rosales</taxon>
        <taxon>Rosaceae</taxon>
        <taxon>Rosoideae</taxon>
        <taxon>Rosoideae incertae sedis</taxon>
        <taxon>Rosa</taxon>
    </lineage>
</organism>
<dbReference type="EMBL" id="PDCK01000043">
    <property type="protein sequence ID" value="PRQ32532.1"/>
    <property type="molecule type" value="Genomic_DNA"/>
</dbReference>
<gene>
    <name evidence="1" type="ORF">RchiOBHm_Chr5g0047411</name>
</gene>
<proteinExistence type="predicted"/>
<sequence>MRLFFHFADIILKQSIAGGVRTIALQRWSNLFLWCCIKIPPEQFLHFVSPKTLQICPWREPTARGFHLTLIFATHMQDAPQYRHQKQV</sequence>
<dbReference type="Gramene" id="PRQ32532">
    <property type="protein sequence ID" value="PRQ32532"/>
    <property type="gene ID" value="RchiOBHm_Chr5g0047411"/>
</dbReference>
<keyword evidence="2" id="KW-1185">Reference proteome</keyword>
<evidence type="ECO:0000313" key="1">
    <source>
        <dbReference type="EMBL" id="PRQ32532.1"/>
    </source>
</evidence>
<dbReference type="Proteomes" id="UP000238479">
    <property type="component" value="Chromosome 5"/>
</dbReference>
<name>A0A2P6QEC4_ROSCH</name>
<evidence type="ECO:0000313" key="2">
    <source>
        <dbReference type="Proteomes" id="UP000238479"/>
    </source>
</evidence>
<protein>
    <submittedName>
        <fullName evidence="1">Uncharacterized protein</fullName>
    </submittedName>
</protein>